<evidence type="ECO:0000259" key="5">
    <source>
        <dbReference type="Pfam" id="PF13339"/>
    </source>
</evidence>
<protein>
    <recommendedName>
        <fullName evidence="2">Protein BFR2</fullName>
    </recommendedName>
</protein>
<organism evidence="6 7">
    <name type="scientific">Orbilia brochopaga</name>
    <dbReference type="NCBI Taxonomy" id="3140254"/>
    <lineage>
        <taxon>Eukaryota</taxon>
        <taxon>Fungi</taxon>
        <taxon>Dikarya</taxon>
        <taxon>Ascomycota</taxon>
        <taxon>Pezizomycotina</taxon>
        <taxon>Orbiliomycetes</taxon>
        <taxon>Orbiliales</taxon>
        <taxon>Orbiliaceae</taxon>
        <taxon>Orbilia</taxon>
    </lineage>
</organism>
<proteinExistence type="inferred from homology"/>
<dbReference type="Proteomes" id="UP001375240">
    <property type="component" value="Unassembled WGS sequence"/>
</dbReference>
<evidence type="ECO:0000256" key="2">
    <source>
        <dbReference type="ARBA" id="ARBA00013850"/>
    </source>
</evidence>
<comment type="caution">
    <text evidence="6">The sequence shown here is derived from an EMBL/GenBank/DDBJ whole genome shotgun (WGS) entry which is preliminary data.</text>
</comment>
<evidence type="ECO:0000313" key="7">
    <source>
        <dbReference type="Proteomes" id="UP001375240"/>
    </source>
</evidence>
<feature type="compositionally biased region" description="Acidic residues" evidence="3">
    <location>
        <begin position="177"/>
        <end position="199"/>
    </location>
</feature>
<dbReference type="AlphaFoldDB" id="A0AAV9V8H8"/>
<feature type="region of interest" description="Disordered" evidence="3">
    <location>
        <begin position="303"/>
        <end position="326"/>
    </location>
</feature>
<accession>A0AAV9V8H8</accession>
<feature type="domain" description="AATF leucine zipper-containing" evidence="5">
    <location>
        <begin position="234"/>
        <end position="355"/>
    </location>
</feature>
<comment type="similarity">
    <text evidence="1">Belongs to the AATF family.</text>
</comment>
<sequence>MPSRSLKLSEQVGKPKKAPKEFDPEAIRDAYASDGDDDSEDSSGEVDENAGREHYVEVGKSKLRRNQDIHLHPKYNGTTVSRDRLYEDDDSDDGDAAEDDEDEEGDSRDSEEENDEDEGDNSDEDDLEDDDGSEDGGVRLSISPALNGKARKNISTPLDDDSDEEIDDVEDMRSDESMDDDEDMEDDDDEDEGSELSGDDDGHNEKSERDELRNMMAQERKTVVANLSQAAKADAEKGLAVRSQRAFFDECLKSRMAIKNGLISVNSLPQEPLDSSDDTVRAAEDAAIALWNSLSQLRYDLAKSREGSEGKKSAKRKHEDITRDSSTNEVWKAMKRMESDSAGYRKSTLEKWSARVQATTNIVPMAKKLNQSAAVQTVSSQLREHLADLSGEVAKSCVPQESAPLQKAQKIDDDHSIYDDTDFYKRLLLVLLEQRGNSATNGGVVQLAPADLQELKAKKKKNNVDTKASKGRKLRYHVHEKLQNFMMPDDSLEWHEQQIDEFFSSLMGQRRRVLDEHSSDEEDGDEGAVPVAQLFSRIAA</sequence>
<keyword evidence="7" id="KW-1185">Reference proteome</keyword>
<evidence type="ECO:0000313" key="6">
    <source>
        <dbReference type="EMBL" id="KAK6354853.1"/>
    </source>
</evidence>
<feature type="region of interest" description="Disordered" evidence="3">
    <location>
        <begin position="1"/>
        <end position="219"/>
    </location>
</feature>
<dbReference type="PANTHER" id="PTHR15565">
    <property type="entry name" value="AATF PROTEIN APOPTOSIS ANTAGONIZING TRANSCRIPTION FACTOR"/>
    <property type="match status" value="1"/>
</dbReference>
<feature type="compositionally biased region" description="Basic and acidic residues" evidence="3">
    <location>
        <begin position="200"/>
        <end position="219"/>
    </location>
</feature>
<dbReference type="GO" id="GO:0005730">
    <property type="term" value="C:nucleolus"/>
    <property type="evidence" value="ECO:0007669"/>
    <property type="project" value="TreeGrafter"/>
</dbReference>
<feature type="compositionally biased region" description="Basic and acidic residues" evidence="3">
    <location>
        <begin position="303"/>
        <end position="323"/>
    </location>
</feature>
<feature type="compositionally biased region" description="Basic and acidic residues" evidence="3">
    <location>
        <begin position="49"/>
        <end position="71"/>
    </location>
</feature>
<dbReference type="InterPro" id="IPR039223">
    <property type="entry name" value="AATF/Bfr2"/>
</dbReference>
<feature type="domain" description="Apoptosis-antagonizing transcription factor C-terminal" evidence="4">
    <location>
        <begin position="424"/>
        <end position="507"/>
    </location>
</feature>
<feature type="compositionally biased region" description="Basic and acidic residues" evidence="3">
    <location>
        <begin position="18"/>
        <end position="28"/>
    </location>
</feature>
<dbReference type="InterPro" id="IPR012617">
    <property type="entry name" value="AATF_C"/>
</dbReference>
<evidence type="ECO:0000259" key="4">
    <source>
        <dbReference type="Pfam" id="PF08164"/>
    </source>
</evidence>
<dbReference type="Pfam" id="PF08164">
    <property type="entry name" value="TRAUB"/>
    <property type="match status" value="1"/>
</dbReference>
<feature type="compositionally biased region" description="Acidic residues" evidence="3">
    <location>
        <begin position="158"/>
        <end position="170"/>
    </location>
</feature>
<dbReference type="PANTHER" id="PTHR15565:SF0">
    <property type="entry name" value="PROTEIN AATF"/>
    <property type="match status" value="1"/>
</dbReference>
<dbReference type="EMBL" id="JAVHNQ010000002">
    <property type="protein sequence ID" value="KAK6354853.1"/>
    <property type="molecule type" value="Genomic_DNA"/>
</dbReference>
<dbReference type="Pfam" id="PF13339">
    <property type="entry name" value="AATF-Che1"/>
    <property type="match status" value="1"/>
</dbReference>
<reference evidence="6 7" key="1">
    <citation type="submission" date="2019-10" db="EMBL/GenBank/DDBJ databases">
        <authorList>
            <person name="Palmer J.M."/>
        </authorList>
    </citation>
    <scope>NUCLEOTIDE SEQUENCE [LARGE SCALE GENOMIC DNA]</scope>
    <source>
        <strain evidence="6 7">TWF696</strain>
    </source>
</reference>
<evidence type="ECO:0000256" key="3">
    <source>
        <dbReference type="SAM" id="MobiDB-lite"/>
    </source>
</evidence>
<feature type="compositionally biased region" description="Acidic residues" evidence="3">
    <location>
        <begin position="34"/>
        <end position="48"/>
    </location>
</feature>
<evidence type="ECO:0000256" key="1">
    <source>
        <dbReference type="ARBA" id="ARBA00008966"/>
    </source>
</evidence>
<name>A0AAV9V8H8_9PEZI</name>
<dbReference type="InterPro" id="IPR025160">
    <property type="entry name" value="AATF"/>
</dbReference>
<feature type="compositionally biased region" description="Acidic residues" evidence="3">
    <location>
        <begin position="86"/>
        <end position="134"/>
    </location>
</feature>
<dbReference type="GO" id="GO:0000462">
    <property type="term" value="P:maturation of SSU-rRNA from tricistronic rRNA transcript (SSU-rRNA, 5.8S rRNA, LSU-rRNA)"/>
    <property type="evidence" value="ECO:0007669"/>
    <property type="project" value="TreeGrafter"/>
</dbReference>
<gene>
    <name evidence="6" type="primary">BFR2</name>
    <name evidence="6" type="ORF">TWF696_003984</name>
</gene>